<dbReference type="Gene3D" id="3.30.420.40">
    <property type="match status" value="1"/>
</dbReference>
<dbReference type="Pfam" id="PF02541">
    <property type="entry name" value="Ppx-GppA"/>
    <property type="match status" value="1"/>
</dbReference>
<dbReference type="InterPro" id="IPR003695">
    <property type="entry name" value="Ppx_GppA_N"/>
</dbReference>
<organism evidence="2 3">
    <name type="scientific">Curtobacterium flaccumfaciens pv. flaccumfaciens</name>
    <dbReference type="NCBI Taxonomy" id="138532"/>
    <lineage>
        <taxon>Bacteria</taxon>
        <taxon>Bacillati</taxon>
        <taxon>Actinomycetota</taxon>
        <taxon>Actinomycetes</taxon>
        <taxon>Micrococcales</taxon>
        <taxon>Microbacteriaceae</taxon>
        <taxon>Curtobacterium</taxon>
    </lineage>
</organism>
<evidence type="ECO:0000313" key="3">
    <source>
        <dbReference type="Proteomes" id="UP000709437"/>
    </source>
</evidence>
<dbReference type="Gene3D" id="3.30.420.150">
    <property type="entry name" value="Exopolyphosphatase. Domain 2"/>
    <property type="match status" value="1"/>
</dbReference>
<comment type="caution">
    <text evidence="2">The sequence shown here is derived from an EMBL/GenBank/DDBJ whole genome shotgun (WGS) entry which is preliminary data.</text>
</comment>
<gene>
    <name evidence="2" type="ORF">KK103_08065</name>
</gene>
<accession>A0A9Q2W547</accession>
<dbReference type="RefSeq" id="WP_214533555.1">
    <property type="nucleotide sequence ID" value="NZ_JAHEWX010000008.1"/>
</dbReference>
<protein>
    <recommendedName>
        <fullName evidence="1">Ppx/GppA phosphatase N-terminal domain-containing protein</fullName>
    </recommendedName>
</protein>
<feature type="domain" description="Ppx/GppA phosphatase N-terminal" evidence="1">
    <location>
        <begin position="47"/>
        <end position="169"/>
    </location>
</feature>
<name>A0A9Q2W547_9MICO</name>
<evidence type="ECO:0000313" key="2">
    <source>
        <dbReference type="EMBL" id="MBT1541711.1"/>
    </source>
</evidence>
<proteinExistence type="predicted"/>
<evidence type="ECO:0000259" key="1">
    <source>
        <dbReference type="Pfam" id="PF02541"/>
    </source>
</evidence>
<dbReference type="AlphaFoldDB" id="A0A9Q2W547"/>
<dbReference type="EMBL" id="JAHEWX010000008">
    <property type="protein sequence ID" value="MBT1541711.1"/>
    <property type="molecule type" value="Genomic_DNA"/>
</dbReference>
<dbReference type="Proteomes" id="UP000709437">
    <property type="component" value="Unassembled WGS sequence"/>
</dbReference>
<sequence>MKLYRRDDDEELLLLRTVTWRVLETAVEPENLAAALQSVLAEVDDFRTVQAVATAAFRRDVRLGAAITRLCKGLGISLEIIDQRAEARLLRAAVSSSGKGSDLDAINVGGGSIQIISGDGSEHLLLFGISDLNKRFGLAGPVKERRVQECQDFVVGELPAWLDEFWYTGGERTYLEHFGVPLSGLWCARSDFEAFADDLATWTGDRLRSRSPYDDGWMTGAVASNCIVLAGLKRNDLNKFAPADLNISHGVHKSAVPVT</sequence>
<reference evidence="2" key="1">
    <citation type="submission" date="2021-05" db="EMBL/GenBank/DDBJ databases">
        <title>Whole genome sequence of Curtobacterium flaccumfaciens pv. flaccumfaciens strain CFBP 3417.</title>
        <authorList>
            <person name="Osdaghi E."/>
            <person name="Taghouti G."/>
            <person name="Portier P."/>
            <person name="Fazliarab A."/>
            <person name="Taghavi S.M."/>
            <person name="Briand M."/>
            <person name="Le-Saux M."/>
            <person name="Jacques M.-A."/>
        </authorList>
    </citation>
    <scope>NUCLEOTIDE SEQUENCE</scope>
    <source>
        <strain evidence="2">CFBP 3417</strain>
    </source>
</reference>